<evidence type="ECO:0000256" key="1">
    <source>
        <dbReference type="ARBA" id="ARBA00004651"/>
    </source>
</evidence>
<dbReference type="PANTHER" id="PTHR33508">
    <property type="entry name" value="UPF0056 MEMBRANE PROTEIN YHCE"/>
    <property type="match status" value="1"/>
</dbReference>
<keyword evidence="3" id="KW-1003">Cell membrane</keyword>
<dbReference type="AlphaFoldDB" id="A0A377ZFW1"/>
<proteinExistence type="inferred from homology"/>
<evidence type="ECO:0000256" key="6">
    <source>
        <dbReference type="ARBA" id="ARBA00023136"/>
    </source>
</evidence>
<organism evidence="8 9">
    <name type="scientific">Klebsiella pneumoniae subsp. pneumoniae</name>
    <dbReference type="NCBI Taxonomy" id="72407"/>
    <lineage>
        <taxon>Bacteria</taxon>
        <taxon>Pseudomonadati</taxon>
        <taxon>Pseudomonadota</taxon>
        <taxon>Gammaproteobacteria</taxon>
        <taxon>Enterobacterales</taxon>
        <taxon>Enterobacteriaceae</taxon>
        <taxon>Klebsiella/Raoultella group</taxon>
        <taxon>Klebsiella</taxon>
        <taxon>Klebsiella pneumoniae complex</taxon>
    </lineage>
</organism>
<feature type="transmembrane region" description="Helical" evidence="7">
    <location>
        <begin position="20"/>
        <end position="41"/>
    </location>
</feature>
<evidence type="ECO:0000256" key="5">
    <source>
        <dbReference type="ARBA" id="ARBA00022989"/>
    </source>
</evidence>
<name>A0A377ZFW1_KLEPN</name>
<accession>A0A377ZFW1</accession>
<evidence type="ECO:0000256" key="4">
    <source>
        <dbReference type="ARBA" id="ARBA00022692"/>
    </source>
</evidence>
<reference evidence="8 9" key="1">
    <citation type="submission" date="2018-06" db="EMBL/GenBank/DDBJ databases">
        <authorList>
            <consortium name="Pathogen Informatics"/>
            <person name="Doyle S."/>
        </authorList>
    </citation>
    <scope>NUCLEOTIDE SEQUENCE [LARGE SCALE GENOMIC DNA]</scope>
    <source>
        <strain evidence="8 9">NCTC9504</strain>
    </source>
</reference>
<evidence type="ECO:0000313" key="8">
    <source>
        <dbReference type="EMBL" id="STU69645.1"/>
    </source>
</evidence>
<evidence type="ECO:0000313" key="9">
    <source>
        <dbReference type="Proteomes" id="UP000254020"/>
    </source>
</evidence>
<dbReference type="PANTHER" id="PTHR33508:SF1">
    <property type="entry name" value="UPF0056 MEMBRANE PROTEIN YHCE"/>
    <property type="match status" value="1"/>
</dbReference>
<evidence type="ECO:0000256" key="7">
    <source>
        <dbReference type="RuleBase" id="RU362048"/>
    </source>
</evidence>
<dbReference type="EMBL" id="UGMA01000005">
    <property type="protein sequence ID" value="STU69645.1"/>
    <property type="molecule type" value="Genomic_DNA"/>
</dbReference>
<dbReference type="GO" id="GO:0005886">
    <property type="term" value="C:plasma membrane"/>
    <property type="evidence" value="ECO:0007669"/>
    <property type="project" value="UniProtKB-SubCell"/>
</dbReference>
<keyword evidence="5 7" id="KW-1133">Transmembrane helix</keyword>
<gene>
    <name evidence="8" type="ORF">NCTC9504_02859</name>
</gene>
<evidence type="ECO:0000256" key="2">
    <source>
        <dbReference type="ARBA" id="ARBA00009784"/>
    </source>
</evidence>
<keyword evidence="4 7" id="KW-0812">Transmembrane</keyword>
<sequence length="46" mass="4952">MAPWLVRLLGQTGINVITRIMGLLLMALGIEFIVTGIKALFPGLLS</sequence>
<comment type="similarity">
    <text evidence="2 7">Belongs to the UPF0056 (MarC) family.</text>
</comment>
<dbReference type="Pfam" id="PF01914">
    <property type="entry name" value="MarC"/>
    <property type="match status" value="1"/>
</dbReference>
<comment type="caution">
    <text evidence="7">Lacks conserved residue(s) required for the propagation of feature annotation.</text>
</comment>
<protein>
    <recommendedName>
        <fullName evidence="7">UPF0056 membrane protein</fullName>
    </recommendedName>
</protein>
<comment type="subcellular location">
    <subcellularLocation>
        <location evidence="1 7">Cell membrane</location>
        <topology evidence="1 7">Multi-pass membrane protein</topology>
    </subcellularLocation>
</comment>
<dbReference type="Proteomes" id="UP000254020">
    <property type="component" value="Unassembled WGS sequence"/>
</dbReference>
<dbReference type="InterPro" id="IPR002771">
    <property type="entry name" value="Multi_antbiot-R_MarC"/>
</dbReference>
<evidence type="ECO:0000256" key="3">
    <source>
        <dbReference type="ARBA" id="ARBA00022475"/>
    </source>
</evidence>
<keyword evidence="6 7" id="KW-0472">Membrane</keyword>